<name>A0A6A3C158_HIBSY</name>
<evidence type="ECO:0000313" key="3">
    <source>
        <dbReference type="EMBL" id="KAE8720982.1"/>
    </source>
</evidence>
<evidence type="ECO:0000259" key="2">
    <source>
        <dbReference type="Pfam" id="PF03107"/>
    </source>
</evidence>
<evidence type="ECO:0000313" key="4">
    <source>
        <dbReference type="Proteomes" id="UP000436088"/>
    </source>
</evidence>
<dbReference type="EMBL" id="VEPZ02000665">
    <property type="protein sequence ID" value="KAE8720982.1"/>
    <property type="molecule type" value="Genomic_DNA"/>
</dbReference>
<dbReference type="SUPFAM" id="SSF57889">
    <property type="entry name" value="Cysteine-rich domain"/>
    <property type="match status" value="2"/>
</dbReference>
<accession>A0A6A3C158</accession>
<sequence length="421" mass="48971">MEFQHFSHHHKLSFVEVEVEEKDTISCVGCWDIIVGPAYLCRECFELAMHKSCAELPPQIHKHTFHPHPLRFNLLDLIVCDACRRWTVAFIYYSCMHCELKLDFRCAVAVFNDENEVAKRAEEEDRPIHHFCHPHRLKRCLFSPTTQLEKELWKEMKCGMQSRAPMDNSTNLYARVQVRCYACRETIEGFSFYCNECDVDLHASCAKYPTRAIKHTCYPHNLLQLGKSIIHNISCKECGKICKDSCFSCRKCDYDMTREIIVAICETERNPDLQFYNCEECNFIAHIDCVLYEVLEPTIEKLFDPQRKEESSGDQRLKYDREDTKRFFPSSPVDARGIRTKIYVLLQTMKPDNEVVEGLVFSCLTCNIGMHYSCATYQFREVKHGCHADRCLLYLGKGFFGDESPRRKACGQACENTVGMP</sequence>
<protein>
    <recommendedName>
        <fullName evidence="2">DC1 domain-containing protein</fullName>
    </recommendedName>
</protein>
<keyword evidence="1" id="KW-0677">Repeat</keyword>
<gene>
    <name evidence="3" type="ORF">F3Y22_tig00017792pilonHSYRG00060</name>
</gene>
<proteinExistence type="predicted"/>
<evidence type="ECO:0000256" key="1">
    <source>
        <dbReference type="ARBA" id="ARBA00022737"/>
    </source>
</evidence>
<keyword evidence="4" id="KW-1185">Reference proteome</keyword>
<feature type="domain" description="DC1" evidence="2">
    <location>
        <begin position="6"/>
        <end position="54"/>
    </location>
</feature>
<dbReference type="Pfam" id="PF03107">
    <property type="entry name" value="C1_2"/>
    <property type="match status" value="3"/>
</dbReference>
<dbReference type="Proteomes" id="UP000436088">
    <property type="component" value="Unassembled WGS sequence"/>
</dbReference>
<comment type="caution">
    <text evidence="3">The sequence shown here is derived from an EMBL/GenBank/DDBJ whole genome shotgun (WGS) entry which is preliminary data.</text>
</comment>
<dbReference type="AlphaFoldDB" id="A0A6A3C158"/>
<reference evidence="3" key="1">
    <citation type="submission" date="2019-09" db="EMBL/GenBank/DDBJ databases">
        <title>Draft genome information of white flower Hibiscus syriacus.</title>
        <authorList>
            <person name="Kim Y.-M."/>
        </authorList>
    </citation>
    <scope>NUCLEOTIDE SEQUENCE [LARGE SCALE GENOMIC DNA]</scope>
    <source>
        <strain evidence="3">YM2019G1</strain>
    </source>
</reference>
<feature type="domain" description="DC1" evidence="2">
    <location>
        <begin position="176"/>
        <end position="206"/>
    </location>
</feature>
<dbReference type="PANTHER" id="PTHR46288">
    <property type="entry name" value="PHORBOL-ESTER/DAG-TYPE DOMAIN-CONTAINING PROTEIN"/>
    <property type="match status" value="1"/>
</dbReference>
<feature type="domain" description="DC1" evidence="2">
    <location>
        <begin position="65"/>
        <end position="107"/>
    </location>
</feature>
<dbReference type="PANTHER" id="PTHR46288:SF27">
    <property type="entry name" value="CYSTEINE_HISTIDINE-RICH C1 DOMAIN FAMILY PROTEIN"/>
    <property type="match status" value="1"/>
</dbReference>
<organism evidence="3 4">
    <name type="scientific">Hibiscus syriacus</name>
    <name type="common">Rose of Sharon</name>
    <dbReference type="NCBI Taxonomy" id="106335"/>
    <lineage>
        <taxon>Eukaryota</taxon>
        <taxon>Viridiplantae</taxon>
        <taxon>Streptophyta</taxon>
        <taxon>Embryophyta</taxon>
        <taxon>Tracheophyta</taxon>
        <taxon>Spermatophyta</taxon>
        <taxon>Magnoliopsida</taxon>
        <taxon>eudicotyledons</taxon>
        <taxon>Gunneridae</taxon>
        <taxon>Pentapetalae</taxon>
        <taxon>rosids</taxon>
        <taxon>malvids</taxon>
        <taxon>Malvales</taxon>
        <taxon>Malvaceae</taxon>
        <taxon>Malvoideae</taxon>
        <taxon>Hibiscus</taxon>
    </lineage>
</organism>
<dbReference type="InterPro" id="IPR004146">
    <property type="entry name" value="DC1"/>
</dbReference>
<dbReference type="InterPro" id="IPR046349">
    <property type="entry name" value="C1-like_sf"/>
</dbReference>